<evidence type="ECO:0000256" key="1">
    <source>
        <dbReference type="ARBA" id="ARBA00004123"/>
    </source>
</evidence>
<reference evidence="7" key="1">
    <citation type="submission" date="2021-02" db="EMBL/GenBank/DDBJ databases">
        <authorList>
            <person name="Nowell W R."/>
        </authorList>
    </citation>
    <scope>NUCLEOTIDE SEQUENCE</scope>
</reference>
<keyword evidence="9" id="KW-1185">Reference proteome</keyword>
<evidence type="ECO:0000313" key="9">
    <source>
        <dbReference type="Proteomes" id="UP000663829"/>
    </source>
</evidence>
<dbReference type="Pfam" id="PF04189">
    <property type="entry name" value="Gcd10p"/>
    <property type="match status" value="2"/>
</dbReference>
<keyword evidence="4" id="KW-0819">tRNA processing</keyword>
<dbReference type="Proteomes" id="UP000681722">
    <property type="component" value="Unassembled WGS sequence"/>
</dbReference>
<sequence length="352" mass="39928">MIGLQMSSFKDGDHAILTRHDRTKIVQIRKERPIIIEKHKLYLDNLIDQIDGTYYELDGQQLKKLDAKQVHQLEQTDQFDHGCDNRDLCDESQNQLLQHEDIESLKSQGTSGQIHANLSSMEAKFLRRDTLAMLLSLSNVSCESTVAIVESCQGLVLASVIQRCAGNGKIFNLTVGGNTNSTLPCCDFMDFPSELTNNVYTLPLENIGDKKYLINAKLTTTACANTETSSKMREQKSIVAEERRQRRIDGLELFENTKLDSLIIATKYDSLSILKHLINYLNISSHFVIYSQFVQGLLECYKYLKQRGGCIHVELSDSWLREYQILENRTHPLIRMSGTSGYLLSGIIVDNN</sequence>
<evidence type="ECO:0000313" key="8">
    <source>
        <dbReference type="EMBL" id="CAF3557521.1"/>
    </source>
</evidence>
<dbReference type="OrthoDB" id="10254665at2759"/>
<dbReference type="AlphaFoldDB" id="A0A813R028"/>
<protein>
    <recommendedName>
        <fullName evidence="3">tRNA (adenine(58)-N(1))-methyltransferase non-catalytic subunit TRM6</fullName>
    </recommendedName>
    <alternativeName>
        <fullName evidence="6">tRNA(m1A58)-methyltransferase subunit TRM6</fullName>
    </alternativeName>
</protein>
<evidence type="ECO:0000313" key="7">
    <source>
        <dbReference type="EMBL" id="CAF0775023.1"/>
    </source>
</evidence>
<dbReference type="GO" id="GO:0030488">
    <property type="term" value="P:tRNA methylation"/>
    <property type="evidence" value="ECO:0007669"/>
    <property type="project" value="InterPro"/>
</dbReference>
<dbReference type="InterPro" id="IPR017423">
    <property type="entry name" value="TRM6"/>
</dbReference>
<comment type="similarity">
    <text evidence="2">Belongs to the TRM6/GCD10 family.</text>
</comment>
<proteinExistence type="inferred from homology"/>
<comment type="caution">
    <text evidence="7">The sequence shown here is derived from an EMBL/GenBank/DDBJ whole genome shotgun (WGS) entry which is preliminary data.</text>
</comment>
<evidence type="ECO:0000256" key="5">
    <source>
        <dbReference type="ARBA" id="ARBA00023242"/>
    </source>
</evidence>
<dbReference type="GO" id="GO:0031515">
    <property type="term" value="C:tRNA (m1A) methyltransferase complex"/>
    <property type="evidence" value="ECO:0007669"/>
    <property type="project" value="InterPro"/>
</dbReference>
<evidence type="ECO:0000256" key="2">
    <source>
        <dbReference type="ARBA" id="ARBA00008320"/>
    </source>
</evidence>
<keyword evidence="5" id="KW-0539">Nucleus</keyword>
<dbReference type="EMBL" id="CAJNOQ010000228">
    <property type="protein sequence ID" value="CAF0775023.1"/>
    <property type="molecule type" value="Genomic_DNA"/>
</dbReference>
<evidence type="ECO:0000256" key="6">
    <source>
        <dbReference type="ARBA" id="ARBA00032319"/>
    </source>
</evidence>
<organism evidence="7 9">
    <name type="scientific">Didymodactylos carnosus</name>
    <dbReference type="NCBI Taxonomy" id="1234261"/>
    <lineage>
        <taxon>Eukaryota</taxon>
        <taxon>Metazoa</taxon>
        <taxon>Spiralia</taxon>
        <taxon>Gnathifera</taxon>
        <taxon>Rotifera</taxon>
        <taxon>Eurotatoria</taxon>
        <taxon>Bdelloidea</taxon>
        <taxon>Philodinida</taxon>
        <taxon>Philodinidae</taxon>
        <taxon>Didymodactylos</taxon>
    </lineage>
</organism>
<dbReference type="GO" id="GO:0005634">
    <property type="term" value="C:nucleus"/>
    <property type="evidence" value="ECO:0007669"/>
    <property type="project" value="UniProtKB-SubCell"/>
</dbReference>
<evidence type="ECO:0000256" key="4">
    <source>
        <dbReference type="ARBA" id="ARBA00022694"/>
    </source>
</evidence>
<dbReference type="EMBL" id="CAJOBC010000228">
    <property type="protein sequence ID" value="CAF3557521.1"/>
    <property type="molecule type" value="Genomic_DNA"/>
</dbReference>
<dbReference type="Proteomes" id="UP000663829">
    <property type="component" value="Unassembled WGS sequence"/>
</dbReference>
<name>A0A813R028_9BILA</name>
<accession>A0A813R028</accession>
<evidence type="ECO:0000256" key="3">
    <source>
        <dbReference type="ARBA" id="ARBA00021704"/>
    </source>
</evidence>
<gene>
    <name evidence="7" type="ORF">GPM918_LOCUS2143</name>
    <name evidence="8" type="ORF">SRO942_LOCUS2143</name>
</gene>
<dbReference type="PANTHER" id="PTHR12945:SF0">
    <property type="entry name" value="TRNA (ADENINE(58)-N(1))-METHYLTRANSFERASE NON-CATALYTIC SUBUNIT TRM6"/>
    <property type="match status" value="1"/>
</dbReference>
<comment type="subcellular location">
    <subcellularLocation>
        <location evidence="1">Nucleus</location>
    </subcellularLocation>
</comment>
<dbReference type="PANTHER" id="PTHR12945">
    <property type="entry name" value="TRANSLATION INITIATION FACTOR EIF3-RELATED"/>
    <property type="match status" value="1"/>
</dbReference>